<evidence type="ECO:0000256" key="1">
    <source>
        <dbReference type="SAM" id="MobiDB-lite"/>
    </source>
</evidence>
<organism evidence="3 4">
    <name type="scientific">Inhella crocodyli</name>
    <dbReference type="NCBI Taxonomy" id="2499851"/>
    <lineage>
        <taxon>Bacteria</taxon>
        <taxon>Pseudomonadati</taxon>
        <taxon>Pseudomonadota</taxon>
        <taxon>Betaproteobacteria</taxon>
        <taxon>Burkholderiales</taxon>
        <taxon>Sphaerotilaceae</taxon>
        <taxon>Inhella</taxon>
    </lineage>
</organism>
<evidence type="ECO:0000313" key="3">
    <source>
        <dbReference type="EMBL" id="RVT88949.1"/>
    </source>
</evidence>
<sequence>MACLTVALALVGCSGPAPVSAPPAPAAPRPGASSAPPSSLGVAPAPALRSQQALERYAAQRLAEQNADRVYLGKPPDILLAVPVLRVDLHADGTVRRITVLREPRQAKDTVQLAIAAVHRGAPYGDLSRMPEPRMFVETFLFDEARRFKPRGLQ</sequence>
<dbReference type="OrthoDB" id="9153348at2"/>
<evidence type="ECO:0008006" key="5">
    <source>
        <dbReference type="Google" id="ProtNLM"/>
    </source>
</evidence>
<dbReference type="AlphaFoldDB" id="A0A437LUA1"/>
<name>A0A437LUA1_9BURK</name>
<keyword evidence="4" id="KW-1185">Reference proteome</keyword>
<feature type="chain" id="PRO_5019378091" description="TonB C-terminal domain-containing protein" evidence="2">
    <location>
        <begin position="20"/>
        <end position="154"/>
    </location>
</feature>
<feature type="compositionally biased region" description="Low complexity" evidence="1">
    <location>
        <begin position="29"/>
        <end position="44"/>
    </location>
</feature>
<feature type="signal peptide" evidence="2">
    <location>
        <begin position="1"/>
        <end position="19"/>
    </location>
</feature>
<gene>
    <name evidence="3" type="ORF">EOD73_04095</name>
</gene>
<keyword evidence="2" id="KW-0732">Signal</keyword>
<feature type="compositionally biased region" description="Pro residues" evidence="1">
    <location>
        <begin position="19"/>
        <end position="28"/>
    </location>
</feature>
<protein>
    <recommendedName>
        <fullName evidence="5">TonB C-terminal domain-containing protein</fullName>
    </recommendedName>
</protein>
<reference evidence="3 4" key="1">
    <citation type="submission" date="2019-01" db="EMBL/GenBank/DDBJ databases">
        <authorList>
            <person name="Chen W.-M."/>
        </authorList>
    </citation>
    <scope>NUCLEOTIDE SEQUENCE [LARGE SCALE GENOMIC DNA]</scope>
    <source>
        <strain evidence="3 4">CCP-18</strain>
    </source>
</reference>
<comment type="caution">
    <text evidence="3">The sequence shown here is derived from an EMBL/GenBank/DDBJ whole genome shotgun (WGS) entry which is preliminary data.</text>
</comment>
<dbReference type="EMBL" id="SACM01000001">
    <property type="protein sequence ID" value="RVT88949.1"/>
    <property type="molecule type" value="Genomic_DNA"/>
</dbReference>
<feature type="region of interest" description="Disordered" evidence="1">
    <location>
        <begin position="19"/>
        <end position="44"/>
    </location>
</feature>
<accession>A0A437LUA1</accession>
<evidence type="ECO:0000313" key="4">
    <source>
        <dbReference type="Proteomes" id="UP000288587"/>
    </source>
</evidence>
<dbReference type="Proteomes" id="UP000288587">
    <property type="component" value="Unassembled WGS sequence"/>
</dbReference>
<evidence type="ECO:0000256" key="2">
    <source>
        <dbReference type="SAM" id="SignalP"/>
    </source>
</evidence>
<proteinExistence type="predicted"/>